<protein>
    <recommendedName>
        <fullName evidence="2">Bet v I/Major latex protein domain-containing protein</fullName>
    </recommendedName>
</protein>
<dbReference type="InterPro" id="IPR000916">
    <property type="entry name" value="Bet_v_I/MLP"/>
</dbReference>
<dbReference type="Proteomes" id="UP001141552">
    <property type="component" value="Unassembled WGS sequence"/>
</dbReference>
<organism evidence="3 4">
    <name type="scientific">Turnera subulata</name>
    <dbReference type="NCBI Taxonomy" id="218843"/>
    <lineage>
        <taxon>Eukaryota</taxon>
        <taxon>Viridiplantae</taxon>
        <taxon>Streptophyta</taxon>
        <taxon>Embryophyta</taxon>
        <taxon>Tracheophyta</taxon>
        <taxon>Spermatophyta</taxon>
        <taxon>Magnoliopsida</taxon>
        <taxon>eudicotyledons</taxon>
        <taxon>Gunneridae</taxon>
        <taxon>Pentapetalae</taxon>
        <taxon>rosids</taxon>
        <taxon>fabids</taxon>
        <taxon>Malpighiales</taxon>
        <taxon>Passifloraceae</taxon>
        <taxon>Turnera</taxon>
    </lineage>
</organism>
<dbReference type="PANTHER" id="PTHR31338:SF16">
    <property type="entry name" value="POLYKETIDE CYCLASE_DEHYDRASE AND LIPID TRANSPORT SUPERFAMILY PROTEIN"/>
    <property type="match status" value="1"/>
</dbReference>
<accession>A0A9Q0J310</accession>
<name>A0A9Q0J310_9ROSI</name>
<dbReference type="SUPFAM" id="SSF55961">
    <property type="entry name" value="Bet v1-like"/>
    <property type="match status" value="1"/>
</dbReference>
<reference evidence="3" key="1">
    <citation type="submission" date="2022-02" db="EMBL/GenBank/DDBJ databases">
        <authorList>
            <person name="Henning P.M."/>
            <person name="McCubbin A.G."/>
            <person name="Shore J.S."/>
        </authorList>
    </citation>
    <scope>NUCLEOTIDE SEQUENCE</scope>
    <source>
        <strain evidence="3">F60SS</strain>
        <tissue evidence="3">Leaves</tissue>
    </source>
</reference>
<keyword evidence="4" id="KW-1185">Reference proteome</keyword>
<gene>
    <name evidence="3" type="ORF">Tsubulata_032342</name>
</gene>
<comment type="caution">
    <text evidence="3">The sequence shown here is derived from an EMBL/GenBank/DDBJ whole genome shotgun (WGS) entry which is preliminary data.</text>
</comment>
<evidence type="ECO:0000313" key="4">
    <source>
        <dbReference type="Proteomes" id="UP001141552"/>
    </source>
</evidence>
<comment type="similarity">
    <text evidence="1">Belongs to the MLP family.</text>
</comment>
<evidence type="ECO:0000313" key="3">
    <source>
        <dbReference type="EMBL" id="KAJ4826529.1"/>
    </source>
</evidence>
<evidence type="ECO:0000256" key="1">
    <source>
        <dbReference type="ARBA" id="ARBA00038242"/>
    </source>
</evidence>
<sequence>MAKAGSLQAELEIKSPADKFFKVFTNQAHHVPNAASDKVHSVDVHEGDWETAGSVKQWEYTIDGKKEIFKEKIEVDEANKSFTMTAVGGHLLEQYKSYKIIAKVIPKGEGSLLAINIDYEKLKPEDTPPHNYRELVLSILKDVDTHVMRNIEI</sequence>
<dbReference type="PANTHER" id="PTHR31338">
    <property type="entry name" value="POLYKETIDE CYCLASE/DEHYDRASE AND LIPID TRANSPORT SUPERFAMILY PROTEIN"/>
    <property type="match status" value="1"/>
</dbReference>
<dbReference type="Pfam" id="PF00407">
    <property type="entry name" value="Bet_v_1"/>
    <property type="match status" value="1"/>
</dbReference>
<dbReference type="SMART" id="SM01037">
    <property type="entry name" value="Bet_v_1"/>
    <property type="match status" value="1"/>
</dbReference>
<reference evidence="3" key="2">
    <citation type="journal article" date="2023" name="Plants (Basel)">
        <title>Annotation of the Turnera subulata (Passifloraceae) Draft Genome Reveals the S-Locus Evolved after the Divergence of Turneroideae from Passifloroideae in a Stepwise Manner.</title>
        <authorList>
            <person name="Henning P.M."/>
            <person name="Roalson E.H."/>
            <person name="Mir W."/>
            <person name="McCubbin A.G."/>
            <person name="Shore J.S."/>
        </authorList>
    </citation>
    <scope>NUCLEOTIDE SEQUENCE</scope>
    <source>
        <strain evidence="3">F60SS</strain>
    </source>
</reference>
<dbReference type="InterPro" id="IPR052006">
    <property type="entry name" value="MLP-like"/>
</dbReference>
<dbReference type="GO" id="GO:0006952">
    <property type="term" value="P:defense response"/>
    <property type="evidence" value="ECO:0007669"/>
    <property type="project" value="InterPro"/>
</dbReference>
<dbReference type="OrthoDB" id="1072116at2759"/>
<dbReference type="AlphaFoldDB" id="A0A9Q0J310"/>
<proteinExistence type="inferred from homology"/>
<dbReference type="CDD" id="cd07816">
    <property type="entry name" value="Bet_v1-like"/>
    <property type="match status" value="1"/>
</dbReference>
<dbReference type="InterPro" id="IPR023393">
    <property type="entry name" value="START-like_dom_sf"/>
</dbReference>
<feature type="domain" description="Bet v I/Major latex protein" evidence="2">
    <location>
        <begin position="2"/>
        <end position="150"/>
    </location>
</feature>
<dbReference type="EMBL" id="JAKUCV010006643">
    <property type="protein sequence ID" value="KAJ4826529.1"/>
    <property type="molecule type" value="Genomic_DNA"/>
</dbReference>
<dbReference type="Gene3D" id="3.30.530.20">
    <property type="match status" value="1"/>
</dbReference>
<evidence type="ECO:0000259" key="2">
    <source>
        <dbReference type="SMART" id="SM01037"/>
    </source>
</evidence>